<sequence length="304" mass="34615">SRNMDRNKPLRLIGLSSTEPEKQTKLTLNHLCQLPAQCPIEKCISTVFKDDMLQHLAQRHFRSNVKKHLQVAFNGERCTLVFDVSQLIGTQTICLGVLLYGGVRGKHSQLPGEREFCYHNRLKEDSGLESLKDYLPIMVLVKRTTFLCWALVDRKMESQEDLNGKQSKDLKQVKHLDFSNDTHPKCSEESIKRCDSGQKNNDLKTTTEAEQEEIMDSDILIIWTQSAPCIRPLHVAMTVFNSTLSVGRSAMRCVANSGQMYTEIGGKDLPKDRHSLLITQQELKEICGAEHHLHLELILHEPLE</sequence>
<dbReference type="InterPro" id="IPR031732">
    <property type="entry name" value="DUF4729"/>
</dbReference>
<accession>Q29QQ0</accession>
<dbReference type="VEuPathDB" id="VectorBase:FBgn0029724"/>
<dbReference type="AlphaFoldDB" id="Q29QQ0"/>
<protein>
    <submittedName>
        <fullName evidence="2">IP09810p</fullName>
    </submittedName>
</protein>
<feature type="domain" description="DUF4729" evidence="1">
    <location>
        <begin position="37"/>
        <end position="287"/>
    </location>
</feature>
<dbReference type="Pfam" id="PF15866">
    <property type="entry name" value="DUF4729"/>
    <property type="match status" value="1"/>
</dbReference>
<evidence type="ECO:0000313" key="2">
    <source>
        <dbReference type="EMBL" id="ABC86402.1"/>
    </source>
</evidence>
<dbReference type="OrthoDB" id="7736976at2759"/>
<proteinExistence type="evidence at transcript level"/>
<organism evidence="2">
    <name type="scientific">Drosophila melanogaster</name>
    <name type="common">Fruit fly</name>
    <dbReference type="NCBI Taxonomy" id="7227"/>
    <lineage>
        <taxon>Eukaryota</taxon>
        <taxon>Metazoa</taxon>
        <taxon>Ecdysozoa</taxon>
        <taxon>Arthropoda</taxon>
        <taxon>Hexapoda</taxon>
        <taxon>Insecta</taxon>
        <taxon>Pterygota</taxon>
        <taxon>Neoptera</taxon>
        <taxon>Endopterygota</taxon>
        <taxon>Diptera</taxon>
        <taxon>Brachycera</taxon>
        <taxon>Muscomorpha</taxon>
        <taxon>Ephydroidea</taxon>
        <taxon>Drosophilidae</taxon>
        <taxon>Drosophila</taxon>
        <taxon>Sophophora</taxon>
    </lineage>
</organism>
<dbReference type="ExpressionAtlas" id="Q29QQ0">
    <property type="expression patterns" value="baseline and differential"/>
</dbReference>
<reference evidence="2" key="1">
    <citation type="submission" date="2006-01" db="EMBL/GenBank/DDBJ databases">
        <authorList>
            <person name="Stapleton M."/>
            <person name="Carlson J."/>
            <person name="Chavez C."/>
            <person name="Frise E."/>
            <person name="George R."/>
            <person name="Pacleb J."/>
            <person name="Park S."/>
            <person name="Wan K."/>
            <person name="Yu C."/>
            <person name="Celniker S."/>
        </authorList>
    </citation>
    <scope>NUCLEOTIDE SEQUENCE</scope>
</reference>
<feature type="non-terminal residue" evidence="2">
    <location>
        <position position="1"/>
    </location>
</feature>
<name>Q29QQ0_DROME</name>
<dbReference type="HOGENOM" id="CLU_080536_0_0_1"/>
<dbReference type="EMBL" id="BT024340">
    <property type="protein sequence ID" value="ABC86402.1"/>
    <property type="molecule type" value="mRNA"/>
</dbReference>
<dbReference type="Bgee" id="FBgn0029724">
    <property type="expression patterns" value="Expressed in mid-late elongation-stage spermatid (Drosophila) in testis and 16 other cell types or tissues"/>
</dbReference>
<evidence type="ECO:0000259" key="1">
    <source>
        <dbReference type="Pfam" id="PF15866"/>
    </source>
</evidence>